<dbReference type="InterPro" id="IPR000477">
    <property type="entry name" value="RT_dom"/>
</dbReference>
<dbReference type="Gene3D" id="3.60.10.10">
    <property type="entry name" value="Endonuclease/exonuclease/phosphatase"/>
    <property type="match status" value="1"/>
</dbReference>
<protein>
    <recommendedName>
        <fullName evidence="1">Reverse transcriptase domain-containing protein</fullName>
    </recommendedName>
</protein>
<comment type="caution">
    <text evidence="2">The sequence shown here is derived from an EMBL/GenBank/DDBJ whole genome shotgun (WGS) entry which is preliminary data.</text>
</comment>
<dbReference type="AlphaFoldDB" id="A0A3S0ZU31"/>
<name>A0A3S0ZU31_ELYCH</name>
<dbReference type="PANTHER" id="PTHR47027">
    <property type="entry name" value="REVERSE TRANSCRIPTASE DOMAIN-CONTAINING PROTEIN"/>
    <property type="match status" value="1"/>
</dbReference>
<evidence type="ECO:0000259" key="1">
    <source>
        <dbReference type="Pfam" id="PF00078"/>
    </source>
</evidence>
<feature type="domain" description="Reverse transcriptase" evidence="1">
    <location>
        <begin position="363"/>
        <end position="452"/>
    </location>
</feature>
<accession>A0A3S0ZU31</accession>
<sequence>MSIVNTLFKHPARRLYTWKSPGDVIVRRNQIDYILLSSRFKNCAINCKTYPGADIGSDHNPVIMQMLVKLKIPHTKQPRTPKYCTKILRQPENAERYAVSVQNRYECLYVEDEEMPKDINQQWNSLKEAILKTNEEVLPKVKKEAKQEWITMEVLDMMNKRKRLKGTDSYKTIDNNIKKACKTAKEEWLNSRCEEIECLSKSNNLTALYQKIKSFAPKQARTGSCIKDKDGGVLFETERIVSRWMEYVVELFSDERCSNPICEYLQGPDIMKDEVEKCLKDMKSGKAAGLDNISSDMLKALGNFGIETLTALCNKMYHSTYIPEDLKTSVFILLPKKPIRAIDCSEYKTISLMCHVLKLLLTVIHRRIAKKIDREVSEQQARYADDTVLLAESQNDLQNLVTIIEEHSGKYGLLMNVKKTKVMVISKKEPPKAEIKVKGKSIEQIDQFVYLGQLITTYDKVTNKEVLDKVGMQKPELLQLIQRRKLAFYGHIRRHCSIQKRVVEGKVEGKRGRGRKRQSWLTNIQETSQIRLSVACEAALDRERWRRMTAHLGDGTAQRLID</sequence>
<gene>
    <name evidence="2" type="ORF">EGW08_016905</name>
</gene>
<dbReference type="SUPFAM" id="SSF56219">
    <property type="entry name" value="DNase I-like"/>
    <property type="match status" value="1"/>
</dbReference>
<dbReference type="STRING" id="188477.A0A3S0ZU31"/>
<dbReference type="PANTHER" id="PTHR47027:SF25">
    <property type="entry name" value="REVERSE TRANSCRIPTASE DOMAIN-CONTAINING PROTEIN"/>
    <property type="match status" value="1"/>
</dbReference>
<organism evidence="2 3">
    <name type="scientific">Elysia chlorotica</name>
    <name type="common">Eastern emerald elysia</name>
    <name type="synonym">Sea slug</name>
    <dbReference type="NCBI Taxonomy" id="188477"/>
    <lineage>
        <taxon>Eukaryota</taxon>
        <taxon>Metazoa</taxon>
        <taxon>Spiralia</taxon>
        <taxon>Lophotrochozoa</taxon>
        <taxon>Mollusca</taxon>
        <taxon>Gastropoda</taxon>
        <taxon>Heterobranchia</taxon>
        <taxon>Euthyneura</taxon>
        <taxon>Panpulmonata</taxon>
        <taxon>Sacoglossa</taxon>
        <taxon>Placobranchoidea</taxon>
        <taxon>Plakobranchidae</taxon>
        <taxon>Elysia</taxon>
    </lineage>
</organism>
<dbReference type="OrthoDB" id="6242193at2759"/>
<reference evidence="2 3" key="1">
    <citation type="submission" date="2019-01" db="EMBL/GenBank/DDBJ databases">
        <title>A draft genome assembly of the solar-powered sea slug Elysia chlorotica.</title>
        <authorList>
            <person name="Cai H."/>
            <person name="Li Q."/>
            <person name="Fang X."/>
            <person name="Li J."/>
            <person name="Curtis N.E."/>
            <person name="Altenburger A."/>
            <person name="Shibata T."/>
            <person name="Feng M."/>
            <person name="Maeda T."/>
            <person name="Schwartz J.A."/>
            <person name="Shigenobu S."/>
            <person name="Lundholm N."/>
            <person name="Nishiyama T."/>
            <person name="Yang H."/>
            <person name="Hasebe M."/>
            <person name="Li S."/>
            <person name="Pierce S.K."/>
            <person name="Wang J."/>
        </authorList>
    </citation>
    <scope>NUCLEOTIDE SEQUENCE [LARGE SCALE GENOMIC DNA]</scope>
    <source>
        <strain evidence="2">EC2010</strain>
        <tissue evidence="2">Whole organism of an adult</tissue>
    </source>
</reference>
<dbReference type="Pfam" id="PF00078">
    <property type="entry name" value="RVT_1"/>
    <property type="match status" value="1"/>
</dbReference>
<dbReference type="EMBL" id="RQTK01000752">
    <property type="protein sequence ID" value="RUS75316.1"/>
    <property type="molecule type" value="Genomic_DNA"/>
</dbReference>
<evidence type="ECO:0000313" key="3">
    <source>
        <dbReference type="Proteomes" id="UP000271974"/>
    </source>
</evidence>
<dbReference type="Proteomes" id="UP000271974">
    <property type="component" value="Unassembled WGS sequence"/>
</dbReference>
<proteinExistence type="predicted"/>
<evidence type="ECO:0000313" key="2">
    <source>
        <dbReference type="EMBL" id="RUS75316.1"/>
    </source>
</evidence>
<keyword evidence="3" id="KW-1185">Reference proteome</keyword>
<dbReference type="InterPro" id="IPR036691">
    <property type="entry name" value="Endo/exonu/phosph_ase_sf"/>
</dbReference>